<dbReference type="Gene3D" id="2.60.40.10">
    <property type="entry name" value="Immunoglobulins"/>
    <property type="match status" value="2"/>
</dbReference>
<dbReference type="Proteomes" id="UP000186091">
    <property type="component" value="Unassembled WGS sequence"/>
</dbReference>
<feature type="compositionally biased region" description="Low complexity" evidence="1">
    <location>
        <begin position="772"/>
        <end position="792"/>
    </location>
</feature>
<dbReference type="GO" id="GO:0016020">
    <property type="term" value="C:membrane"/>
    <property type="evidence" value="ECO:0007669"/>
    <property type="project" value="InterPro"/>
</dbReference>
<proteinExistence type="predicted"/>
<evidence type="ECO:0000313" key="2">
    <source>
        <dbReference type="EMBL" id="OKX83511.1"/>
    </source>
</evidence>
<sequence>MKIKKSASALSRSMRIGIATITSTAMLGGVLVAVPAHPLLPTTAVAQAQENEQEAVATAHAQLINLKVLNLGNLLTTSDPRGVDGIIEAIEAEQNWANTGDNGQDADVAQLNVQLLGLLKVKLGSVTVPLISATGDSLLKGQAGLLSAYAHAESATHSKASAGTIGADGALSLNNAGADKDAALELDLTNVLGVELPANLVDELSLSLGAIGASAEKNGTTVTREYVLADAKLTLDAPVLGDVVTGLDNTLGGVGNTVNALLPTDEALADKGLSGTLRLISNLVGVQLNLGVNVDLDSVLETLLREPLEDANGLVSINLAKGTIEVDLDKVHTKGLNNLDPNTPLLSDDAINSIVETVTNLLTDPNNSNGLIGKVNALVAGNSTTNTGGLYGTTVELGLGIGSTSGFGVLDALRGILAAVGLGGILDALIGGFNLETTVGGLLNDEIKATDSREVYEAAPNDYVLISGTGVVGGLVANILTLVKELLGYVGGILDGILFDDDGVLAKLTAGLPSLVGGIVDPLGEALGGQDGILGGVAAITINKQEKVGDVYSVTALDVNVLDGVAHLPLASASVSAADTWQNPDPNGPTIAPITDQSIDLGESIAEVTPVVTPEGAKVTATGLPAGVNIVDGVITGKPTRAGNFNVTVTVTNEGLTASTGFKITVTDPNSEVDAPTIAPIADAAGTEEKKIDPIEVEVTGEDVEVEVEGLPDGVKYDPETGEISGTPQKGTEGRYVVTVTATNDGGDATETFTFVVKKDGNGGGDNGSGDNGSSDNGSSGSSDGTSNGSSDFLQQCLDSPAAGVAGLLVALGTVGAIAGPALEPLMKSIGAELDRALRNLTNASSGANQPEWVRNINRGLNDAANAVDHRMVSQALFATAALALISTPVLCGMDNSSSSSS</sequence>
<dbReference type="Pfam" id="PF05345">
    <property type="entry name" value="He_PIG"/>
    <property type="match status" value="2"/>
</dbReference>
<evidence type="ECO:0000256" key="1">
    <source>
        <dbReference type="SAM" id="MobiDB-lite"/>
    </source>
</evidence>
<feature type="compositionally biased region" description="Gly residues" evidence="1">
    <location>
        <begin position="762"/>
        <end position="771"/>
    </location>
</feature>
<reference evidence="2 3" key="1">
    <citation type="submission" date="2015-12" db="EMBL/GenBank/DDBJ databases">
        <title>Genome sequence of Corynebacterium AS 1.542.</title>
        <authorList>
            <person name="Yang J."/>
            <person name="Yang S."/>
        </authorList>
    </citation>
    <scope>NUCLEOTIDE SEQUENCE [LARGE SCALE GENOMIC DNA]</scope>
    <source>
        <strain evidence="2 3">AS 1.542</strain>
    </source>
</reference>
<dbReference type="NCBIfam" id="NF033766">
    <property type="entry name" value="choice_anch_G"/>
    <property type="match status" value="1"/>
</dbReference>
<evidence type="ECO:0000313" key="3">
    <source>
        <dbReference type="Proteomes" id="UP000186091"/>
    </source>
</evidence>
<dbReference type="AlphaFoldDB" id="A0AB36IIW7"/>
<accession>A0AB36IIW7</accession>
<dbReference type="GO" id="GO:0005975">
    <property type="term" value="P:carbohydrate metabolic process"/>
    <property type="evidence" value="ECO:0007669"/>
    <property type="project" value="UniProtKB-ARBA"/>
</dbReference>
<dbReference type="GO" id="GO:0005509">
    <property type="term" value="F:calcium ion binding"/>
    <property type="evidence" value="ECO:0007669"/>
    <property type="project" value="InterPro"/>
</dbReference>
<feature type="region of interest" description="Disordered" evidence="1">
    <location>
        <begin position="712"/>
        <end position="733"/>
    </location>
</feature>
<dbReference type="EMBL" id="LOQT01000012">
    <property type="protein sequence ID" value="OKX83511.1"/>
    <property type="molecule type" value="Genomic_DNA"/>
</dbReference>
<comment type="caution">
    <text evidence="2">The sequence shown here is derived from an EMBL/GenBank/DDBJ whole genome shotgun (WGS) entry which is preliminary data.</text>
</comment>
<dbReference type="InterPro" id="IPR013783">
    <property type="entry name" value="Ig-like_fold"/>
</dbReference>
<dbReference type="InterPro" id="IPR015919">
    <property type="entry name" value="Cadherin-like_sf"/>
</dbReference>
<name>A0AB36IIW7_CORGT</name>
<dbReference type="RefSeq" id="WP_003853548.1">
    <property type="nucleotide sequence ID" value="NZ_JAAOYN010000001.1"/>
</dbReference>
<organism evidence="2 3">
    <name type="scientific">Corynebacterium glutamicum</name>
    <name type="common">Brevibacterium saccharolyticum</name>
    <dbReference type="NCBI Taxonomy" id="1718"/>
    <lineage>
        <taxon>Bacteria</taxon>
        <taxon>Bacillati</taxon>
        <taxon>Actinomycetota</taxon>
        <taxon>Actinomycetes</taxon>
        <taxon>Mycobacteriales</taxon>
        <taxon>Corynebacteriaceae</taxon>
        <taxon>Corynebacterium</taxon>
    </lineage>
</organism>
<gene>
    <name evidence="2" type="ORF">AUP69_04085</name>
</gene>
<dbReference type="InterPro" id="IPR047900">
    <property type="entry name" value="Choice_anch_G"/>
</dbReference>
<protein>
    <submittedName>
        <fullName evidence="2">Uncharacterized protein</fullName>
    </submittedName>
</protein>
<feature type="region of interest" description="Disordered" evidence="1">
    <location>
        <begin position="757"/>
        <end position="793"/>
    </location>
</feature>
<dbReference type="SUPFAM" id="SSF49313">
    <property type="entry name" value="Cadherin-like"/>
    <property type="match status" value="2"/>
</dbReference>